<dbReference type="Gene3D" id="3.40.50.1820">
    <property type="entry name" value="alpha/beta hydrolase"/>
    <property type="match status" value="1"/>
</dbReference>
<evidence type="ECO:0000313" key="2">
    <source>
        <dbReference type="Proteomes" id="UP001350748"/>
    </source>
</evidence>
<dbReference type="GO" id="GO:0016787">
    <property type="term" value="F:hydrolase activity"/>
    <property type="evidence" value="ECO:0007669"/>
    <property type="project" value="UniProtKB-KW"/>
</dbReference>
<organism evidence="1 2">
    <name type="scientific">Methylocystis borbori</name>
    <dbReference type="NCBI Taxonomy" id="3118750"/>
    <lineage>
        <taxon>Bacteria</taxon>
        <taxon>Pseudomonadati</taxon>
        <taxon>Pseudomonadota</taxon>
        <taxon>Alphaproteobacteria</taxon>
        <taxon>Hyphomicrobiales</taxon>
        <taxon>Methylocystaceae</taxon>
        <taxon>Methylocystis</taxon>
    </lineage>
</organism>
<keyword evidence="1" id="KW-0378">Hydrolase</keyword>
<dbReference type="RefSeq" id="WP_332081115.1">
    <property type="nucleotide sequence ID" value="NZ_JAZHYN010000013.1"/>
</dbReference>
<dbReference type="SUPFAM" id="SSF53474">
    <property type="entry name" value="alpha/beta-Hydrolases"/>
    <property type="match status" value="1"/>
</dbReference>
<dbReference type="InterPro" id="IPR050583">
    <property type="entry name" value="Mycobacterial_A85_antigen"/>
</dbReference>
<dbReference type="Pfam" id="PF00756">
    <property type="entry name" value="Esterase"/>
    <property type="match status" value="1"/>
</dbReference>
<accession>A0ABU7XFI0</accession>
<evidence type="ECO:0000313" key="1">
    <source>
        <dbReference type="EMBL" id="MEF3366139.1"/>
    </source>
</evidence>
<dbReference type="PANTHER" id="PTHR48098:SF3">
    <property type="entry name" value="IRON(III) ENTEROBACTIN ESTERASE"/>
    <property type="match status" value="1"/>
</dbReference>
<name>A0ABU7XFI0_9HYPH</name>
<reference evidence="1 2" key="1">
    <citation type="submission" date="2024-02" db="EMBL/GenBank/DDBJ databases">
        <authorList>
            <person name="Grouzdev D."/>
        </authorList>
    </citation>
    <scope>NUCLEOTIDE SEQUENCE [LARGE SCALE GENOMIC DNA]</scope>
    <source>
        <strain evidence="1 2">9N</strain>
    </source>
</reference>
<sequence>MNFRYGWFAVGQLLDQFSEKLAAAGKSMEVVIRLRSSHLENERPIWIREPRNIANASNLVVFLDGELYRDHVDVSTVIEDLQGEIADAWFVFVSAGSPEARRLECPCYPPFSRFIAEELLPYLENTHIDFNQVRRRTLAGLSYTGLAAASVAKDFPAAFQRVISQSGSFWWNDCWLVEEFRRLNSRIPVEFYLDVGSREIYENVDHGYVLQVVSQIEGVRRFRDVLANLGHSVMYQEFEGDHDYKCWNKTLSDALRWCLPPEPKAINSN</sequence>
<protein>
    <submittedName>
        <fullName evidence="1">Alpha/beta hydrolase-fold protein</fullName>
    </submittedName>
</protein>
<dbReference type="InterPro" id="IPR029058">
    <property type="entry name" value="AB_hydrolase_fold"/>
</dbReference>
<comment type="caution">
    <text evidence="1">The sequence shown here is derived from an EMBL/GenBank/DDBJ whole genome shotgun (WGS) entry which is preliminary data.</text>
</comment>
<proteinExistence type="predicted"/>
<gene>
    <name evidence="1" type="ORF">V3H18_06265</name>
</gene>
<dbReference type="PANTHER" id="PTHR48098">
    <property type="entry name" value="ENTEROCHELIN ESTERASE-RELATED"/>
    <property type="match status" value="1"/>
</dbReference>
<dbReference type="InterPro" id="IPR000801">
    <property type="entry name" value="Esterase-like"/>
</dbReference>
<dbReference type="EMBL" id="JAZHYN010000013">
    <property type="protein sequence ID" value="MEF3366139.1"/>
    <property type="molecule type" value="Genomic_DNA"/>
</dbReference>
<keyword evidence="2" id="KW-1185">Reference proteome</keyword>
<dbReference type="Proteomes" id="UP001350748">
    <property type="component" value="Unassembled WGS sequence"/>
</dbReference>